<keyword evidence="1" id="KW-0812">Transmembrane</keyword>
<keyword evidence="3" id="KW-1185">Reference proteome</keyword>
<evidence type="ECO:0000256" key="1">
    <source>
        <dbReference type="SAM" id="Phobius"/>
    </source>
</evidence>
<feature type="transmembrane region" description="Helical" evidence="1">
    <location>
        <begin position="31"/>
        <end position="50"/>
    </location>
</feature>
<name>A0A0B2BR94_9ACTN</name>
<proteinExistence type="predicted"/>
<feature type="transmembrane region" description="Helical" evidence="1">
    <location>
        <begin position="129"/>
        <end position="146"/>
    </location>
</feature>
<dbReference type="EMBL" id="PGEZ01000002">
    <property type="protein sequence ID" value="PJJ54168.1"/>
    <property type="molecule type" value="Genomic_DNA"/>
</dbReference>
<feature type="transmembrane region" description="Helical" evidence="1">
    <location>
        <begin position="56"/>
        <end position="77"/>
    </location>
</feature>
<keyword evidence="1" id="KW-0472">Membrane</keyword>
<evidence type="ECO:0000313" key="2">
    <source>
        <dbReference type="EMBL" id="PJJ54168.1"/>
    </source>
</evidence>
<keyword evidence="1" id="KW-1133">Transmembrane helix</keyword>
<sequence length="151" mass="16358">MSGSRYSIALDEGRRGLDSQIDDLKGTRDRATAFLGVAGVAAAFLGGLRGDRPLGVATWVAVLAFLLVAAFTVMTLWPREMTVVQRPTTIVGWADDETNSTDDMERDLALHMSGHFDTNERTLDRLHKVTALGAVALLVEVTALVFDLGRL</sequence>
<comment type="caution">
    <text evidence="2">The sequence shown here is derived from an EMBL/GenBank/DDBJ whole genome shotgun (WGS) entry which is preliminary data.</text>
</comment>
<dbReference type="RefSeq" id="WP_039339550.1">
    <property type="nucleotide sequence ID" value="NZ_PGEZ01000002.1"/>
</dbReference>
<dbReference type="AlphaFoldDB" id="A0A0B2BR94"/>
<dbReference type="Proteomes" id="UP000230842">
    <property type="component" value="Unassembled WGS sequence"/>
</dbReference>
<gene>
    <name evidence="2" type="ORF">CLV56_3672</name>
</gene>
<evidence type="ECO:0000313" key="3">
    <source>
        <dbReference type="Proteomes" id="UP000230842"/>
    </source>
</evidence>
<protein>
    <submittedName>
        <fullName evidence="2">Uncharacterized protein</fullName>
    </submittedName>
</protein>
<organism evidence="2 3">
    <name type="scientific">Mumia flava</name>
    <dbReference type="NCBI Taxonomy" id="1348852"/>
    <lineage>
        <taxon>Bacteria</taxon>
        <taxon>Bacillati</taxon>
        <taxon>Actinomycetota</taxon>
        <taxon>Actinomycetes</taxon>
        <taxon>Propionibacteriales</taxon>
        <taxon>Nocardioidaceae</taxon>
        <taxon>Mumia</taxon>
    </lineage>
</organism>
<reference evidence="2 3" key="1">
    <citation type="submission" date="2017-11" db="EMBL/GenBank/DDBJ databases">
        <title>Genomic Encyclopedia of Archaeal and Bacterial Type Strains, Phase II (KMG-II): From Individual Species to Whole Genera.</title>
        <authorList>
            <person name="Goeker M."/>
        </authorList>
    </citation>
    <scope>NUCLEOTIDE SEQUENCE [LARGE SCALE GENOMIC DNA]</scope>
    <source>
        <strain evidence="2 3">DSM 27763</strain>
    </source>
</reference>
<accession>A0A0B2BR94</accession>